<evidence type="ECO:0000256" key="7">
    <source>
        <dbReference type="ARBA" id="ARBA00023303"/>
    </source>
</evidence>
<dbReference type="Pfam" id="PF25508">
    <property type="entry name" value="TRPM2"/>
    <property type="match status" value="1"/>
</dbReference>
<proteinExistence type="predicted"/>
<dbReference type="EMBL" id="CAJOBC010006148">
    <property type="protein sequence ID" value="CAF3888703.1"/>
    <property type="molecule type" value="Genomic_DNA"/>
</dbReference>
<feature type="domain" description="TRPM SLOG" evidence="9">
    <location>
        <begin position="103"/>
        <end position="211"/>
    </location>
</feature>
<dbReference type="Proteomes" id="UP000681722">
    <property type="component" value="Unassembled WGS sequence"/>
</dbReference>
<evidence type="ECO:0000256" key="6">
    <source>
        <dbReference type="ARBA" id="ARBA00023136"/>
    </source>
</evidence>
<evidence type="ECO:0000256" key="1">
    <source>
        <dbReference type="ARBA" id="ARBA00004141"/>
    </source>
</evidence>
<dbReference type="GO" id="GO:0099604">
    <property type="term" value="F:ligand-gated calcium channel activity"/>
    <property type="evidence" value="ECO:0007669"/>
    <property type="project" value="TreeGrafter"/>
</dbReference>
<comment type="caution">
    <text evidence="12">The sequence shown here is derived from an EMBL/GenBank/DDBJ whole genome shotgun (WGS) entry which is preliminary data.</text>
</comment>
<keyword evidence="6" id="KW-0472">Membrane</keyword>
<evidence type="ECO:0000256" key="2">
    <source>
        <dbReference type="ARBA" id="ARBA00022448"/>
    </source>
</evidence>
<dbReference type="OrthoDB" id="310870at2759"/>
<dbReference type="EMBL" id="CAJOBA010000432">
    <property type="protein sequence ID" value="CAF3531525.1"/>
    <property type="molecule type" value="Genomic_DNA"/>
</dbReference>
<protein>
    <recommendedName>
        <fullName evidence="16">TRPM SLOG domain-containing protein</fullName>
    </recommendedName>
</protein>
<dbReference type="GO" id="GO:0005886">
    <property type="term" value="C:plasma membrane"/>
    <property type="evidence" value="ECO:0007669"/>
    <property type="project" value="TreeGrafter"/>
</dbReference>
<reference evidence="12" key="1">
    <citation type="submission" date="2021-02" db="EMBL/GenBank/DDBJ databases">
        <authorList>
            <person name="Nowell W R."/>
        </authorList>
    </citation>
    <scope>NUCLEOTIDE SEQUENCE</scope>
</reference>
<evidence type="ECO:0008006" key="16">
    <source>
        <dbReference type="Google" id="ProtNLM"/>
    </source>
</evidence>
<dbReference type="PANTHER" id="PTHR13800">
    <property type="entry name" value="TRANSIENT RECEPTOR POTENTIAL CATION CHANNEL, SUBFAMILY M, MEMBER 6"/>
    <property type="match status" value="1"/>
</dbReference>
<dbReference type="EMBL" id="CAJNOQ010006148">
    <property type="protein sequence ID" value="CAF1125163.1"/>
    <property type="molecule type" value="Genomic_DNA"/>
</dbReference>
<dbReference type="AlphaFoldDB" id="A0A814QWL4"/>
<evidence type="ECO:0000256" key="8">
    <source>
        <dbReference type="SAM" id="MobiDB-lite"/>
    </source>
</evidence>
<evidence type="ECO:0000256" key="3">
    <source>
        <dbReference type="ARBA" id="ARBA00022692"/>
    </source>
</evidence>
<keyword evidence="3" id="KW-0812">Transmembrane</keyword>
<keyword evidence="2" id="KW-0813">Transport</keyword>
<dbReference type="Proteomes" id="UP000677228">
    <property type="component" value="Unassembled WGS sequence"/>
</dbReference>
<name>A0A814QWL4_9BILA</name>
<keyword evidence="5" id="KW-0406">Ion transport</keyword>
<evidence type="ECO:0000313" key="12">
    <source>
        <dbReference type="EMBL" id="CAF1125163.1"/>
    </source>
</evidence>
<keyword evidence="7" id="KW-0407">Ion channel</keyword>
<evidence type="ECO:0000256" key="5">
    <source>
        <dbReference type="ARBA" id="ARBA00023065"/>
    </source>
</evidence>
<keyword evidence="4" id="KW-1133">Transmembrane helix</keyword>
<dbReference type="Pfam" id="PF18139">
    <property type="entry name" value="LSDAT_euk"/>
    <property type="match status" value="2"/>
</dbReference>
<dbReference type="Proteomes" id="UP000682733">
    <property type="component" value="Unassembled WGS sequence"/>
</dbReference>
<organism evidence="12 15">
    <name type="scientific">Didymodactylos carnosus</name>
    <dbReference type="NCBI Taxonomy" id="1234261"/>
    <lineage>
        <taxon>Eukaryota</taxon>
        <taxon>Metazoa</taxon>
        <taxon>Spiralia</taxon>
        <taxon>Gnathifera</taxon>
        <taxon>Rotifera</taxon>
        <taxon>Eurotatoria</taxon>
        <taxon>Bdelloidea</taxon>
        <taxon>Philodinida</taxon>
        <taxon>Philodinidae</taxon>
        <taxon>Didymodactylos</taxon>
    </lineage>
</organism>
<evidence type="ECO:0000259" key="10">
    <source>
        <dbReference type="Pfam" id="PF25508"/>
    </source>
</evidence>
<dbReference type="PANTHER" id="PTHR13800:SF12">
    <property type="entry name" value="TRANSIENT RECEPTOR POTENTIAL CATION CHANNEL SUBFAMILY M MEMBER-LIKE 2"/>
    <property type="match status" value="1"/>
</dbReference>
<dbReference type="InterPro" id="IPR041491">
    <property type="entry name" value="TRPM_SLOG"/>
</dbReference>
<evidence type="ECO:0000313" key="14">
    <source>
        <dbReference type="EMBL" id="CAF3888703.1"/>
    </source>
</evidence>
<keyword evidence="15" id="KW-1185">Reference proteome</keyword>
<comment type="subcellular location">
    <subcellularLocation>
        <location evidence="1">Membrane</location>
        <topology evidence="1">Multi-pass membrane protein</topology>
    </subcellularLocation>
</comment>
<evidence type="ECO:0000313" key="15">
    <source>
        <dbReference type="Proteomes" id="UP000663829"/>
    </source>
</evidence>
<dbReference type="Proteomes" id="UP000663829">
    <property type="component" value="Unassembled WGS sequence"/>
</dbReference>
<accession>A0A814QWL4</accession>
<evidence type="ECO:0000256" key="4">
    <source>
        <dbReference type="ARBA" id="ARBA00022989"/>
    </source>
</evidence>
<dbReference type="InterPro" id="IPR050927">
    <property type="entry name" value="TRPM"/>
</dbReference>
<feature type="domain" description="TRPM-like" evidence="10">
    <location>
        <begin position="743"/>
        <end position="828"/>
    </location>
</feature>
<dbReference type="EMBL" id="CAJNOK010000432">
    <property type="protein sequence ID" value="CAF0752649.1"/>
    <property type="molecule type" value="Genomic_DNA"/>
</dbReference>
<sequence length="877" mass="99985">MVHHHCKSSNSRHMLKQQEQLLPLPSTIPPVHTKDVILQQKRLPAPIFGTIDFAENDRKSKFMQYKFNPNSRRNTKVSMTTTETLVSTNPVNPRSSRNISDRIETDEQEIVRLMLEEWKLPVPQLIISVTGGARLFNMPPRIRNAFQQSLISVVDTTDAWIFTGGGNSGVMKEVGDAVDKFRFKSTKRRAKIICIGIASWYYITDYEQLEATLNNSCVNIDMEGSSCTINAGGSISSKSAEESDKDSDDDNNLKLYLPRPMEDENPDSCPIDPNHTHFILLDDMCGPDDKKGNSDENHQKDTHVRADLTLKIRAAIEQAARQVHKGGEIIVLFTILFLLETDIPIVQLLLDGGASTILTAYEAVMKGTPLIVVKGTGRAANLIADIYAKVYPAADAEIKNTTQFNSIEHIPSLEPVIHNEESNARSVEIFLTDDYLKQYGAAGIITPKNKEKFKHMIKRRNLINIIEFDPEDHPLKLGDSILDALLKAEDGEVHRLKHLQLAMIFNKYEKVAKEILINNRPENNWTEKELNSALYDAIKLDSVHFVELLLEHGACFERLRRVIDIDKFYEYPMFKNKKTNLPLNGNTSKYSYYKEYFNSTENETTQNQKILLPAQTSNLSESFSSNNIDAPCSANHIIFNKSDAARRNGYIDYITLRISLALQPEYHIWLYIISSTMKTDEFNIVFDYKLEIANIEFKTTSIEQIQLKDQKLYIEKGQYLGIRFDKKLDIVRYVKTHQMYYAKNTVVSALISCKIYEHAIYMTTSSETRHVLKMKKKEFDIHAANVIDKCFDTDEPFAVELLNTKSSLYFPNTPLDLARDNNCRAFLASKTVKKYVDFKWYGPIATAGKQHGKGYIDFLVNQIRKELGSDQQFGGCK</sequence>
<gene>
    <name evidence="12" type="ORF">GPM918_LOCUS19896</name>
    <name evidence="11" type="ORF">OVA965_LOCUS2102</name>
    <name evidence="14" type="ORF">SRO942_LOCUS19893</name>
    <name evidence="13" type="ORF">TMI583_LOCUS2102</name>
</gene>
<feature type="region of interest" description="Disordered" evidence="8">
    <location>
        <begin position="233"/>
        <end position="268"/>
    </location>
</feature>
<evidence type="ECO:0000259" key="9">
    <source>
        <dbReference type="Pfam" id="PF18139"/>
    </source>
</evidence>
<feature type="domain" description="TRPM SLOG" evidence="9">
    <location>
        <begin position="268"/>
        <end position="399"/>
    </location>
</feature>
<evidence type="ECO:0000313" key="11">
    <source>
        <dbReference type="EMBL" id="CAF0752649.1"/>
    </source>
</evidence>
<dbReference type="InterPro" id="IPR057366">
    <property type="entry name" value="TRPM-like"/>
</dbReference>
<evidence type="ECO:0000313" key="13">
    <source>
        <dbReference type="EMBL" id="CAF3531525.1"/>
    </source>
</evidence>